<accession>A0A6A5X1I7</accession>
<evidence type="ECO:0008006" key="3">
    <source>
        <dbReference type="Google" id="ProtNLM"/>
    </source>
</evidence>
<dbReference type="OrthoDB" id="3945102at2759"/>
<keyword evidence="2" id="KW-1185">Reference proteome</keyword>
<feature type="non-terminal residue" evidence="1">
    <location>
        <position position="1"/>
    </location>
</feature>
<feature type="non-terminal residue" evidence="1">
    <location>
        <position position="160"/>
    </location>
</feature>
<dbReference type="AlphaFoldDB" id="A0A6A5X1I7"/>
<evidence type="ECO:0000313" key="2">
    <source>
        <dbReference type="Proteomes" id="UP000799779"/>
    </source>
</evidence>
<organism evidence="1 2">
    <name type="scientific">Amniculicola lignicola CBS 123094</name>
    <dbReference type="NCBI Taxonomy" id="1392246"/>
    <lineage>
        <taxon>Eukaryota</taxon>
        <taxon>Fungi</taxon>
        <taxon>Dikarya</taxon>
        <taxon>Ascomycota</taxon>
        <taxon>Pezizomycotina</taxon>
        <taxon>Dothideomycetes</taxon>
        <taxon>Pleosporomycetidae</taxon>
        <taxon>Pleosporales</taxon>
        <taxon>Amniculicolaceae</taxon>
        <taxon>Amniculicola</taxon>
    </lineage>
</organism>
<gene>
    <name evidence="1" type="ORF">P154DRAFT_406776</name>
</gene>
<dbReference type="EMBL" id="ML977558">
    <property type="protein sequence ID" value="KAF2006891.1"/>
    <property type="molecule type" value="Genomic_DNA"/>
</dbReference>
<sequence>CPLMYHSIERRLDGSLEIDVYVPSAEAFDALLLYLYRGYYITEGIRDPLPLVRHLEIYKVAREYNYHMLLRHAYVGFLYDIQRAYLTPEPPAGLLEGIRFIFMHLGKEERILSSLLNYCLTKFTKHSLGRNEDFCVAVAENTVFQQALIKRNIDRGFQDE</sequence>
<reference evidence="1" key="1">
    <citation type="journal article" date="2020" name="Stud. Mycol.">
        <title>101 Dothideomycetes genomes: a test case for predicting lifestyles and emergence of pathogens.</title>
        <authorList>
            <person name="Haridas S."/>
            <person name="Albert R."/>
            <person name="Binder M."/>
            <person name="Bloem J."/>
            <person name="Labutti K."/>
            <person name="Salamov A."/>
            <person name="Andreopoulos B."/>
            <person name="Baker S."/>
            <person name="Barry K."/>
            <person name="Bills G."/>
            <person name="Bluhm B."/>
            <person name="Cannon C."/>
            <person name="Castanera R."/>
            <person name="Culley D."/>
            <person name="Daum C."/>
            <person name="Ezra D."/>
            <person name="Gonzalez J."/>
            <person name="Henrissat B."/>
            <person name="Kuo A."/>
            <person name="Liang C."/>
            <person name="Lipzen A."/>
            <person name="Lutzoni F."/>
            <person name="Magnuson J."/>
            <person name="Mondo S."/>
            <person name="Nolan M."/>
            <person name="Ohm R."/>
            <person name="Pangilinan J."/>
            <person name="Park H.-J."/>
            <person name="Ramirez L."/>
            <person name="Alfaro M."/>
            <person name="Sun H."/>
            <person name="Tritt A."/>
            <person name="Yoshinaga Y."/>
            <person name="Zwiers L.-H."/>
            <person name="Turgeon B."/>
            <person name="Goodwin S."/>
            <person name="Spatafora J."/>
            <person name="Crous P."/>
            <person name="Grigoriev I."/>
        </authorList>
    </citation>
    <scope>NUCLEOTIDE SEQUENCE</scope>
    <source>
        <strain evidence="1">CBS 123094</strain>
    </source>
</reference>
<protein>
    <recommendedName>
        <fullName evidence="3">BTB domain-containing protein</fullName>
    </recommendedName>
</protein>
<evidence type="ECO:0000313" key="1">
    <source>
        <dbReference type="EMBL" id="KAF2006891.1"/>
    </source>
</evidence>
<dbReference type="Proteomes" id="UP000799779">
    <property type="component" value="Unassembled WGS sequence"/>
</dbReference>
<name>A0A6A5X1I7_9PLEO</name>
<proteinExistence type="predicted"/>